<evidence type="ECO:0000313" key="2">
    <source>
        <dbReference type="EMBL" id="KAF1848761.1"/>
    </source>
</evidence>
<sequence length="410" mass="46603">MGEKYTTSPGFTAWGPFIKDDYIIEPVSRSDLITAGVVFGLANIFALSAAYVIIRHTRASRRPLRSAYIWMIWLELAASVVIGIECLLHLLRIIRPSFYFYIQLLLQIVINRIRIILDSKERGRQLIIGTAIIVTLINISVFIIWLPARLQISERWIRVNNVWDRVEKVLYLTIDGFLNYYFVRVVNANLVENGLEKYRRLVRFNQRIIIVSLLMDVMIIGAMSIPNGFVYAIFHPLAYLVKLNIELSMADLIKKIALGRPRKSEDLALKLTFGTSPGGFGMTDSSVTAEPQSLRFSALQSSSDRTNYSSSIKNHEIRKTEEFVLRSSLQSDSDRAMSKHVADRWMAQVEDDDLDQMNYTHRTSDDDSLVDVAISEPVGNSYLALSVAGIPFVAFDSIPTLRRVSWVMVL</sequence>
<feature type="transmembrane region" description="Helical" evidence="1">
    <location>
        <begin position="208"/>
        <end position="234"/>
    </location>
</feature>
<feature type="transmembrane region" description="Helical" evidence="1">
    <location>
        <begin position="97"/>
        <end position="114"/>
    </location>
</feature>
<accession>A0A9P4GNY7</accession>
<evidence type="ECO:0008006" key="4">
    <source>
        <dbReference type="Google" id="ProtNLM"/>
    </source>
</evidence>
<organism evidence="2 3">
    <name type="scientific">Cucurbitaria berberidis CBS 394.84</name>
    <dbReference type="NCBI Taxonomy" id="1168544"/>
    <lineage>
        <taxon>Eukaryota</taxon>
        <taxon>Fungi</taxon>
        <taxon>Dikarya</taxon>
        <taxon>Ascomycota</taxon>
        <taxon>Pezizomycotina</taxon>
        <taxon>Dothideomycetes</taxon>
        <taxon>Pleosporomycetidae</taxon>
        <taxon>Pleosporales</taxon>
        <taxon>Pleosporineae</taxon>
        <taxon>Cucurbitariaceae</taxon>
        <taxon>Cucurbitaria</taxon>
    </lineage>
</organism>
<comment type="caution">
    <text evidence="2">The sequence shown here is derived from an EMBL/GenBank/DDBJ whole genome shotgun (WGS) entry which is preliminary data.</text>
</comment>
<dbReference type="EMBL" id="ML976615">
    <property type="protein sequence ID" value="KAF1848761.1"/>
    <property type="molecule type" value="Genomic_DNA"/>
</dbReference>
<protein>
    <recommendedName>
        <fullName evidence="4">Integral membrane protein</fullName>
    </recommendedName>
</protein>
<dbReference type="Proteomes" id="UP000800039">
    <property type="component" value="Unassembled WGS sequence"/>
</dbReference>
<feature type="transmembrane region" description="Helical" evidence="1">
    <location>
        <begin position="126"/>
        <end position="148"/>
    </location>
</feature>
<keyword evidence="3" id="KW-1185">Reference proteome</keyword>
<evidence type="ECO:0000256" key="1">
    <source>
        <dbReference type="SAM" id="Phobius"/>
    </source>
</evidence>
<keyword evidence="1" id="KW-0812">Transmembrane</keyword>
<name>A0A9P4GNY7_9PLEO</name>
<evidence type="ECO:0000313" key="3">
    <source>
        <dbReference type="Proteomes" id="UP000800039"/>
    </source>
</evidence>
<dbReference type="GeneID" id="63848987"/>
<dbReference type="OrthoDB" id="3205825at2759"/>
<reference evidence="2" key="1">
    <citation type="submission" date="2020-01" db="EMBL/GenBank/DDBJ databases">
        <authorList>
            <consortium name="DOE Joint Genome Institute"/>
            <person name="Haridas S."/>
            <person name="Albert R."/>
            <person name="Binder M."/>
            <person name="Bloem J."/>
            <person name="Labutti K."/>
            <person name="Salamov A."/>
            <person name="Andreopoulos B."/>
            <person name="Baker S.E."/>
            <person name="Barry K."/>
            <person name="Bills G."/>
            <person name="Bluhm B.H."/>
            <person name="Cannon C."/>
            <person name="Castanera R."/>
            <person name="Culley D.E."/>
            <person name="Daum C."/>
            <person name="Ezra D."/>
            <person name="Gonzalez J.B."/>
            <person name="Henrissat B."/>
            <person name="Kuo A."/>
            <person name="Liang C."/>
            <person name="Lipzen A."/>
            <person name="Lutzoni F."/>
            <person name="Magnuson J."/>
            <person name="Mondo S."/>
            <person name="Nolan M."/>
            <person name="Ohm R."/>
            <person name="Pangilinan J."/>
            <person name="Park H.-J."/>
            <person name="Ramirez L."/>
            <person name="Alfaro M."/>
            <person name="Sun H."/>
            <person name="Tritt A."/>
            <person name="Yoshinaga Y."/>
            <person name="Zwiers L.-H."/>
            <person name="Turgeon B.G."/>
            <person name="Goodwin S.B."/>
            <person name="Spatafora J.W."/>
            <person name="Crous P.W."/>
            <person name="Grigoriev I.V."/>
        </authorList>
    </citation>
    <scope>NUCLEOTIDE SEQUENCE</scope>
    <source>
        <strain evidence="2">CBS 394.84</strain>
    </source>
</reference>
<dbReference type="PANTHER" id="PTHR35179:SF1">
    <property type="entry name" value="INTEGRAL MEMBRANE PROTEIN"/>
    <property type="match status" value="1"/>
</dbReference>
<gene>
    <name evidence="2" type="ORF">K460DRAFT_353702</name>
</gene>
<keyword evidence="1" id="KW-1133">Transmembrane helix</keyword>
<feature type="transmembrane region" description="Helical" evidence="1">
    <location>
        <begin position="66"/>
        <end position="91"/>
    </location>
</feature>
<dbReference type="PANTHER" id="PTHR35179">
    <property type="entry name" value="PROTEIN CBG02620"/>
    <property type="match status" value="1"/>
</dbReference>
<proteinExistence type="predicted"/>
<keyword evidence="1" id="KW-0472">Membrane</keyword>
<dbReference type="RefSeq" id="XP_040791324.1">
    <property type="nucleotide sequence ID" value="XM_040931735.1"/>
</dbReference>
<feature type="transmembrane region" description="Helical" evidence="1">
    <location>
        <begin position="32"/>
        <end position="54"/>
    </location>
</feature>
<dbReference type="AlphaFoldDB" id="A0A9P4GNY7"/>